<accession>A0A395RCA1</accession>
<feature type="region of interest" description="Disordered" evidence="1">
    <location>
        <begin position="182"/>
        <end position="232"/>
    </location>
</feature>
<reference evidence="2 3" key="1">
    <citation type="journal article" date="2018" name="PLoS Pathog.">
        <title>Evolution of structural diversity of trichothecenes, a family of toxins produced by plant pathogenic and entomopathogenic fungi.</title>
        <authorList>
            <person name="Proctor R.H."/>
            <person name="McCormick S.P."/>
            <person name="Kim H.S."/>
            <person name="Cardoza R.E."/>
            <person name="Stanley A.M."/>
            <person name="Lindo L."/>
            <person name="Kelly A."/>
            <person name="Brown D.W."/>
            <person name="Lee T."/>
            <person name="Vaughan M.M."/>
            <person name="Alexander N.J."/>
            <person name="Busman M."/>
            <person name="Gutierrez S."/>
        </authorList>
    </citation>
    <scope>NUCLEOTIDE SEQUENCE [LARGE SCALE GENOMIC DNA]</scope>
    <source>
        <strain evidence="2 3">NRRL 20695</strain>
    </source>
</reference>
<dbReference type="EMBL" id="PXOG01000532">
    <property type="protein sequence ID" value="RGP57756.1"/>
    <property type="molecule type" value="Genomic_DNA"/>
</dbReference>
<dbReference type="OrthoDB" id="6513042at2759"/>
<dbReference type="AlphaFoldDB" id="A0A395RCA1"/>
<name>A0A395RCA1_9HYPO</name>
<sequence length="232" mass="25613">MQRIVSKAALICTTSMAAAQKPYKVFRQLAKAVMIDEGGTMTLAEGLYVLFTMQKEGNNYLNAFPQHCRLSTLDYFKRTSVACFVLNEQLRIADGQFDIAQELIYHDVVGFKYGPKSSVANHEIGREIESWAVSAFIDLEPSNDKLYAQCNKAFDLAIDLTANTKITQKMLARFRRHKRVADGRWDGPDDAADDWGAATTTQAGDGSWRTTAAPIQAEEGSGDSASSAVPTW</sequence>
<keyword evidence="2" id="KW-0067">ATP-binding</keyword>
<dbReference type="Proteomes" id="UP000266234">
    <property type="component" value="Unassembled WGS sequence"/>
</dbReference>
<keyword evidence="2" id="KW-0378">Hydrolase</keyword>
<organism evidence="2 3">
    <name type="scientific">Fusarium longipes</name>
    <dbReference type="NCBI Taxonomy" id="694270"/>
    <lineage>
        <taxon>Eukaryota</taxon>
        <taxon>Fungi</taxon>
        <taxon>Dikarya</taxon>
        <taxon>Ascomycota</taxon>
        <taxon>Pezizomycotina</taxon>
        <taxon>Sordariomycetes</taxon>
        <taxon>Hypocreomycetidae</taxon>
        <taxon>Hypocreales</taxon>
        <taxon>Nectriaceae</taxon>
        <taxon>Fusarium</taxon>
    </lineage>
</organism>
<keyword evidence="2" id="KW-0347">Helicase</keyword>
<keyword evidence="3" id="KW-1185">Reference proteome</keyword>
<feature type="compositionally biased region" description="Low complexity" evidence="1">
    <location>
        <begin position="217"/>
        <end position="232"/>
    </location>
</feature>
<evidence type="ECO:0000313" key="2">
    <source>
        <dbReference type="EMBL" id="RGP57756.1"/>
    </source>
</evidence>
<evidence type="ECO:0000313" key="3">
    <source>
        <dbReference type="Proteomes" id="UP000266234"/>
    </source>
</evidence>
<keyword evidence="2" id="KW-0547">Nucleotide-binding</keyword>
<gene>
    <name evidence="2" type="ORF">FLONG3_11460</name>
</gene>
<protein>
    <submittedName>
        <fullName evidence="2">DNA helicase</fullName>
    </submittedName>
</protein>
<proteinExistence type="predicted"/>
<comment type="caution">
    <text evidence="2">The sequence shown here is derived from an EMBL/GenBank/DDBJ whole genome shotgun (WGS) entry which is preliminary data.</text>
</comment>
<evidence type="ECO:0000256" key="1">
    <source>
        <dbReference type="SAM" id="MobiDB-lite"/>
    </source>
</evidence>
<dbReference type="GO" id="GO:0004386">
    <property type="term" value="F:helicase activity"/>
    <property type="evidence" value="ECO:0007669"/>
    <property type="project" value="UniProtKB-KW"/>
</dbReference>
<feature type="compositionally biased region" description="Low complexity" evidence="1">
    <location>
        <begin position="194"/>
        <end position="206"/>
    </location>
</feature>